<dbReference type="RefSeq" id="WP_275710932.1">
    <property type="nucleotide sequence ID" value="NZ_JAKLTN010000002.1"/>
</dbReference>
<name>A0ABS9K3A7_9RHOO</name>
<reference evidence="1" key="1">
    <citation type="submission" date="2022-01" db="EMBL/GenBank/DDBJ databases">
        <authorList>
            <person name="Jo J.-H."/>
            <person name="Im W.-T."/>
        </authorList>
    </citation>
    <scope>NUCLEOTIDE SEQUENCE</scope>
    <source>
        <strain evidence="1">XY25</strain>
    </source>
</reference>
<gene>
    <name evidence="1" type="ORF">LZ012_11555</name>
</gene>
<evidence type="ECO:0000313" key="2">
    <source>
        <dbReference type="Proteomes" id="UP001165384"/>
    </source>
</evidence>
<evidence type="ECO:0000313" key="1">
    <source>
        <dbReference type="EMBL" id="MCG2577628.1"/>
    </source>
</evidence>
<protein>
    <submittedName>
        <fullName evidence="1">Uncharacterized protein</fullName>
    </submittedName>
</protein>
<keyword evidence="2" id="KW-1185">Reference proteome</keyword>
<dbReference type="Proteomes" id="UP001165384">
    <property type="component" value="Unassembled WGS sequence"/>
</dbReference>
<proteinExistence type="predicted"/>
<comment type="caution">
    <text evidence="1">The sequence shown here is derived from an EMBL/GenBank/DDBJ whole genome shotgun (WGS) entry which is preliminary data.</text>
</comment>
<dbReference type="EMBL" id="JAKLTN010000002">
    <property type="protein sequence ID" value="MCG2577628.1"/>
    <property type="molecule type" value="Genomic_DNA"/>
</dbReference>
<accession>A0ABS9K3A7</accession>
<sequence length="65" mass="7683">MVTPILQIIVTLTNRRINKLLLAAETALPPAQFNSFRKQFLNEFGSKYRKDLEHELRKQLKEWQG</sequence>
<organism evidence="1 2">
    <name type="scientific">Dechloromonas hankyongensis</name>
    <dbReference type="NCBI Taxonomy" id="2908002"/>
    <lineage>
        <taxon>Bacteria</taxon>
        <taxon>Pseudomonadati</taxon>
        <taxon>Pseudomonadota</taxon>
        <taxon>Betaproteobacteria</taxon>
        <taxon>Rhodocyclales</taxon>
        <taxon>Azonexaceae</taxon>
        <taxon>Dechloromonas</taxon>
    </lineage>
</organism>